<dbReference type="PANTHER" id="PTHR42923:SF3">
    <property type="entry name" value="PROTOPORPHYRINOGEN OXIDASE"/>
    <property type="match status" value="1"/>
</dbReference>
<keyword evidence="9" id="KW-0350">Heme biosynthesis</keyword>
<dbReference type="Pfam" id="PF14608">
    <property type="entry name" value="zf-CCCH_2"/>
    <property type="match status" value="5"/>
</dbReference>
<keyword evidence="15" id="KW-1185">Reference proteome</keyword>
<dbReference type="EC" id="1.3.3.4" evidence="5"/>
<dbReference type="InterPro" id="IPR002937">
    <property type="entry name" value="Amino_oxidase"/>
</dbReference>
<gene>
    <name evidence="14" type="ORF">D0Z07_2258</name>
</gene>
<keyword evidence="6" id="KW-0285">Flavoprotein</keyword>
<evidence type="ECO:0000256" key="11">
    <source>
        <dbReference type="ARBA" id="ARBA00047554"/>
    </source>
</evidence>
<dbReference type="PANTHER" id="PTHR42923">
    <property type="entry name" value="PROTOPORPHYRINOGEN OXIDASE"/>
    <property type="match status" value="1"/>
</dbReference>
<organism evidence="14 15">
    <name type="scientific">Hyphodiscus hymeniophilus</name>
    <dbReference type="NCBI Taxonomy" id="353542"/>
    <lineage>
        <taxon>Eukaryota</taxon>
        <taxon>Fungi</taxon>
        <taxon>Dikarya</taxon>
        <taxon>Ascomycota</taxon>
        <taxon>Pezizomycotina</taxon>
        <taxon>Leotiomycetes</taxon>
        <taxon>Helotiales</taxon>
        <taxon>Hyphodiscaceae</taxon>
        <taxon>Hyphodiscus</taxon>
    </lineage>
</organism>
<evidence type="ECO:0000256" key="6">
    <source>
        <dbReference type="ARBA" id="ARBA00022630"/>
    </source>
</evidence>
<comment type="catalytic activity">
    <reaction evidence="11">
        <text>protoporphyrinogen IX + 3 O2 = protoporphyrin IX + 3 H2O2</text>
        <dbReference type="Rhea" id="RHEA:25576"/>
        <dbReference type="ChEBI" id="CHEBI:15379"/>
        <dbReference type="ChEBI" id="CHEBI:16240"/>
        <dbReference type="ChEBI" id="CHEBI:57306"/>
        <dbReference type="ChEBI" id="CHEBI:57307"/>
        <dbReference type="EC" id="1.3.3.4"/>
    </reaction>
</comment>
<evidence type="ECO:0000259" key="13">
    <source>
        <dbReference type="Pfam" id="PF01593"/>
    </source>
</evidence>
<dbReference type="Gene3D" id="1.10.340.40">
    <property type="entry name" value="Nuclear abundant poly(A) RNA-bind protein 2, N-terminal domain"/>
    <property type="match status" value="1"/>
</dbReference>
<evidence type="ECO:0000313" key="14">
    <source>
        <dbReference type="EMBL" id="KAG0650677.1"/>
    </source>
</evidence>
<evidence type="ECO:0000256" key="9">
    <source>
        <dbReference type="ARBA" id="ARBA00023133"/>
    </source>
</evidence>
<dbReference type="SUPFAM" id="SSF51905">
    <property type="entry name" value="FAD/NAD(P)-binding domain"/>
    <property type="match status" value="1"/>
</dbReference>
<dbReference type="Proteomes" id="UP000785200">
    <property type="component" value="Unassembled WGS sequence"/>
</dbReference>
<dbReference type="GO" id="GO:0006783">
    <property type="term" value="P:heme biosynthetic process"/>
    <property type="evidence" value="ECO:0007669"/>
    <property type="project" value="UniProtKB-KW"/>
</dbReference>
<evidence type="ECO:0000256" key="1">
    <source>
        <dbReference type="ARBA" id="ARBA00001974"/>
    </source>
</evidence>
<evidence type="ECO:0000256" key="4">
    <source>
        <dbReference type="ARBA" id="ARBA00010551"/>
    </source>
</evidence>
<feature type="region of interest" description="Disordered" evidence="12">
    <location>
        <begin position="311"/>
        <end position="350"/>
    </location>
</feature>
<keyword evidence="10" id="KW-0627">Porphyrin biosynthesis</keyword>
<comment type="cofactor">
    <cofactor evidence="1">
        <name>FAD</name>
        <dbReference type="ChEBI" id="CHEBI:57692"/>
    </cofactor>
</comment>
<evidence type="ECO:0000256" key="5">
    <source>
        <dbReference type="ARBA" id="ARBA00012867"/>
    </source>
</evidence>
<dbReference type="SUPFAM" id="SSF54373">
    <property type="entry name" value="FAD-linked reductases, C-terminal domain"/>
    <property type="match status" value="1"/>
</dbReference>
<dbReference type="InterPro" id="IPR043094">
    <property type="entry name" value="Nab2/ZC3H14_N_sf"/>
</dbReference>
<evidence type="ECO:0000256" key="8">
    <source>
        <dbReference type="ARBA" id="ARBA00023002"/>
    </source>
</evidence>
<reference evidence="14" key="1">
    <citation type="submission" date="2019-07" db="EMBL/GenBank/DDBJ databases">
        <title>Hyphodiscus hymeniophilus genome sequencing and assembly.</title>
        <authorList>
            <person name="Kramer G."/>
            <person name="Nodwell J."/>
        </authorList>
    </citation>
    <scope>NUCLEOTIDE SEQUENCE</scope>
    <source>
        <strain evidence="14">ATCC 34498</strain>
    </source>
</reference>
<keyword evidence="7" id="KW-0274">FAD</keyword>
<feature type="compositionally biased region" description="Basic and acidic residues" evidence="12">
    <location>
        <begin position="170"/>
        <end position="192"/>
    </location>
</feature>
<sequence length="1010" mass="109948">MSVEVVMESPLAHALNNAIQPKLVEVGWSTGGGDESALSEYIILMLVNGKTQDQIASELSGDLLNLGPDDPGARDFAKWLFGQVDSLNSQLSGHGAGAEVGVQGDSNGTQDADMGDASEVGSTNVYAISSVDLSPELPDLRLPQKPPRLTFNRPTGPKSMRTGGSNRSSNPRDKRMLKDLTKTMDRSNDAALHRRTQGGNDRINTHRAPPTGPRQQTQIRGAAARATNNRMGGGMPGMQFPQGPAAAAVQNMTPQQQVEMMALFEQQARFMAQLMSPQQQQAMVGGGHLNPAMLPQQPGKSLFDRVNLTSQRPQNNAHNRRAHAQQTDNPSSSMDVEMSQDASEKPELDPHTPCKWQLKCTREDCMYAHQSPAAKAGAPIDVDDVCSYGAACTNYKCTGRHPSPAKRLAHVKPNASEIPCIFDPNCTKRDCPYKHSKMPICRNGADCTVADCKFTHNQTVCKFNPCNNPNCIFKHPPGHQRGKFADKVWTADNQKEHVSQRKFIDENAPEELIIPGSEGMSQASASTATAELITGFQSHAGGLDARISRGAQFAAPTKQTSGSESHRKHIAILGGGITGISAAYYIAREIPTAKITIYEASKRLGGWLQSKSVDVGNGDIVFESGPRTLRPHTPAGMVTVEMIDNLNLRDELIITSRDSVAAQNRFVYYPDHLVKMPGPGQDIFAMMWTVFTEPVFKGWATALLEIRRPPRLTWAQYNNPDVDDESVGSFLERRTGGTDIGNNVISAVLHGIYAGDINQLSARSLMPGIWYDEAQSGSGTKAMYNRTVQQSITAPYNDVMLQQELQKKISQPMKTSMASASVYTFKTGIGALSNALEKSLRANPNVEFKMGHAVIKLENDTKANNIAVTTKQNMPQKYTNVISTLYGKTLSEIAEVPALSSMHAVTVMVVNLYYTDPDILPDRGFGYLLPRSIPFEQNPECALGVVFDSDATVGLDTAQGTKITVMFGGHWWDGMESYPDEEKGAAMAQSILLRHLNISQRPAQSGMNHG</sequence>
<proteinExistence type="inferred from homology"/>
<dbReference type="AlphaFoldDB" id="A0A9P6VNB7"/>
<dbReference type="Pfam" id="PF01593">
    <property type="entry name" value="Amino_oxidase"/>
    <property type="match status" value="1"/>
</dbReference>
<dbReference type="EMBL" id="VNKQ01000005">
    <property type="protein sequence ID" value="KAG0650677.1"/>
    <property type="molecule type" value="Genomic_DNA"/>
</dbReference>
<evidence type="ECO:0000256" key="10">
    <source>
        <dbReference type="ARBA" id="ARBA00023244"/>
    </source>
</evidence>
<comment type="function">
    <text evidence="2">Catalyzes the 6-electron oxidation of protoporphyrinogen-IX to form protoporphyrin-IX.</text>
</comment>
<protein>
    <recommendedName>
        <fullName evidence="5">protoporphyrinogen oxidase</fullName>
        <ecNumber evidence="5">1.3.3.4</ecNumber>
    </recommendedName>
</protein>
<feature type="domain" description="Amine oxidase" evidence="13">
    <location>
        <begin position="577"/>
        <end position="982"/>
    </location>
</feature>
<evidence type="ECO:0000256" key="2">
    <source>
        <dbReference type="ARBA" id="ARBA00002600"/>
    </source>
</evidence>
<dbReference type="InterPro" id="IPR004572">
    <property type="entry name" value="Protoporphyrinogen_oxidase"/>
</dbReference>
<dbReference type="NCBIfam" id="TIGR00562">
    <property type="entry name" value="proto_IX_ox"/>
    <property type="match status" value="1"/>
</dbReference>
<keyword evidence="8" id="KW-0560">Oxidoreductase</keyword>
<evidence type="ECO:0000256" key="3">
    <source>
        <dbReference type="ARBA" id="ARBA00005073"/>
    </source>
</evidence>
<dbReference type="GO" id="GO:0004729">
    <property type="term" value="F:oxygen-dependent protoporphyrinogen oxidase activity"/>
    <property type="evidence" value="ECO:0007669"/>
    <property type="project" value="UniProtKB-EC"/>
</dbReference>
<comment type="pathway">
    <text evidence="3">Porphyrin-containing compound metabolism; protoporphyrin-IX biosynthesis; protoporphyrin-IX from protoporphyrinogen-IX: step 1/1.</text>
</comment>
<dbReference type="Gene3D" id="4.10.1000.30">
    <property type="match status" value="1"/>
</dbReference>
<evidence type="ECO:0000256" key="7">
    <source>
        <dbReference type="ARBA" id="ARBA00022827"/>
    </source>
</evidence>
<feature type="region of interest" description="Disordered" evidence="12">
    <location>
        <begin position="92"/>
        <end position="117"/>
    </location>
</feature>
<dbReference type="InterPro" id="IPR036188">
    <property type="entry name" value="FAD/NAD-bd_sf"/>
</dbReference>
<comment type="similarity">
    <text evidence="4">Belongs to the protoporphyrinogen/coproporphyrinogen oxidase family. Protoporphyrinogen oxidase subfamily.</text>
</comment>
<dbReference type="GO" id="GO:0005743">
    <property type="term" value="C:mitochondrial inner membrane"/>
    <property type="evidence" value="ECO:0007669"/>
    <property type="project" value="TreeGrafter"/>
</dbReference>
<dbReference type="FunFam" id="1.10.340.40:FF:000001">
    <property type="entry name" value="Nuclear polyadenylated RNA-binding protein nab2"/>
    <property type="match status" value="1"/>
</dbReference>
<feature type="region of interest" description="Disordered" evidence="12">
    <location>
        <begin position="136"/>
        <end position="219"/>
    </location>
</feature>
<dbReference type="InterPro" id="IPR050464">
    <property type="entry name" value="Zeta_carotene_desat/Oxidored"/>
</dbReference>
<comment type="caution">
    <text evidence="14">The sequence shown here is derived from an EMBL/GenBank/DDBJ whole genome shotgun (WGS) entry which is preliminary data.</text>
</comment>
<dbReference type="Gene3D" id="3.50.50.60">
    <property type="entry name" value="FAD/NAD(P)-binding domain"/>
    <property type="match status" value="1"/>
</dbReference>
<accession>A0A9P6VNB7</accession>
<evidence type="ECO:0000256" key="12">
    <source>
        <dbReference type="SAM" id="MobiDB-lite"/>
    </source>
</evidence>
<evidence type="ECO:0000313" key="15">
    <source>
        <dbReference type="Proteomes" id="UP000785200"/>
    </source>
</evidence>
<name>A0A9P6VNB7_9HELO</name>
<feature type="compositionally biased region" description="Polar residues" evidence="12">
    <location>
        <begin position="324"/>
        <end position="334"/>
    </location>
</feature>
<dbReference type="Gene3D" id="4.10.1000.40">
    <property type="match status" value="1"/>
</dbReference>
<dbReference type="OrthoDB" id="438553at2759"/>